<evidence type="ECO:0000313" key="2">
    <source>
        <dbReference type="Proteomes" id="UP001464891"/>
    </source>
</evidence>
<comment type="caution">
    <text evidence="1">The sequence shown here is derived from an EMBL/GenBank/DDBJ whole genome shotgun (WGS) entry which is preliminary data.</text>
</comment>
<organism evidence="1 2">
    <name type="scientific">Trichocoleus desertorum GB2-A4</name>
    <dbReference type="NCBI Taxonomy" id="2933944"/>
    <lineage>
        <taxon>Bacteria</taxon>
        <taxon>Bacillati</taxon>
        <taxon>Cyanobacteriota</taxon>
        <taxon>Cyanophyceae</taxon>
        <taxon>Leptolyngbyales</taxon>
        <taxon>Trichocoleusaceae</taxon>
        <taxon>Trichocoleus</taxon>
    </lineage>
</organism>
<evidence type="ECO:0000313" key="1">
    <source>
        <dbReference type="EMBL" id="MEP0820249.1"/>
    </source>
</evidence>
<dbReference type="EMBL" id="JAMPKM010000023">
    <property type="protein sequence ID" value="MEP0820249.1"/>
    <property type="molecule type" value="Genomic_DNA"/>
</dbReference>
<accession>A0ABV0JF40</accession>
<gene>
    <name evidence="1" type="ORF">NC998_24425</name>
</gene>
<keyword evidence="2" id="KW-1185">Reference proteome</keyword>
<sequence>MLNTFQDWTSQHQRLSEIRIKLLHLYKLLLETERLTYEQVRGQVSRGELLQLVISHKQFAWLHRLSELIIQIDELRHADESVISEAIEAIDSDIRTLLSPDESGDEFAMKYNTALQRHPDVVLAHADVVMLLTSDSIQPPKFTDSELAPIV</sequence>
<dbReference type="Proteomes" id="UP001464891">
    <property type="component" value="Unassembled WGS sequence"/>
</dbReference>
<name>A0ABV0JF40_9CYAN</name>
<proteinExistence type="predicted"/>
<reference evidence="1 2" key="1">
    <citation type="submission" date="2022-04" db="EMBL/GenBank/DDBJ databases">
        <title>Positive selection, recombination, and allopatry shape intraspecific diversity of widespread and dominant cyanobacteria.</title>
        <authorList>
            <person name="Wei J."/>
            <person name="Shu W."/>
            <person name="Hu C."/>
        </authorList>
    </citation>
    <scope>NUCLEOTIDE SEQUENCE [LARGE SCALE GENOMIC DNA]</scope>
    <source>
        <strain evidence="1 2">GB2-A4</strain>
    </source>
</reference>
<protein>
    <submittedName>
        <fullName evidence="1">Uncharacterized protein</fullName>
    </submittedName>
</protein>
<dbReference type="RefSeq" id="WP_190443203.1">
    <property type="nucleotide sequence ID" value="NZ_JAMPKM010000023.1"/>
</dbReference>